<dbReference type="EMBL" id="KN832017">
    <property type="protein sequence ID" value="KIN98307.1"/>
    <property type="molecule type" value="Genomic_DNA"/>
</dbReference>
<reference evidence="1 2" key="1">
    <citation type="submission" date="2014-04" db="EMBL/GenBank/DDBJ databases">
        <authorList>
            <consortium name="DOE Joint Genome Institute"/>
            <person name="Kuo A."/>
            <person name="Kohler A."/>
            <person name="Costa M.D."/>
            <person name="Nagy L.G."/>
            <person name="Floudas D."/>
            <person name="Copeland A."/>
            <person name="Barry K.W."/>
            <person name="Cichocki N."/>
            <person name="Veneault-Fourrey C."/>
            <person name="LaButti K."/>
            <person name="Lindquist E.A."/>
            <person name="Lipzen A."/>
            <person name="Lundell T."/>
            <person name="Morin E."/>
            <person name="Murat C."/>
            <person name="Sun H."/>
            <person name="Tunlid A."/>
            <person name="Henrissat B."/>
            <person name="Grigoriev I.V."/>
            <person name="Hibbett D.S."/>
            <person name="Martin F."/>
            <person name="Nordberg H.P."/>
            <person name="Cantor M.N."/>
            <person name="Hua S.X."/>
        </authorList>
    </citation>
    <scope>NUCLEOTIDE SEQUENCE [LARGE SCALE GENOMIC DNA]</scope>
    <source>
        <strain evidence="1 2">Marx 270</strain>
    </source>
</reference>
<organism evidence="1 2">
    <name type="scientific">Pisolithus tinctorius Marx 270</name>
    <dbReference type="NCBI Taxonomy" id="870435"/>
    <lineage>
        <taxon>Eukaryota</taxon>
        <taxon>Fungi</taxon>
        <taxon>Dikarya</taxon>
        <taxon>Basidiomycota</taxon>
        <taxon>Agaricomycotina</taxon>
        <taxon>Agaricomycetes</taxon>
        <taxon>Agaricomycetidae</taxon>
        <taxon>Boletales</taxon>
        <taxon>Sclerodermatineae</taxon>
        <taxon>Pisolithaceae</taxon>
        <taxon>Pisolithus</taxon>
    </lineage>
</organism>
<proteinExistence type="predicted"/>
<keyword evidence="2" id="KW-1185">Reference proteome</keyword>
<evidence type="ECO:0000313" key="2">
    <source>
        <dbReference type="Proteomes" id="UP000054217"/>
    </source>
</evidence>
<protein>
    <submittedName>
        <fullName evidence="1">Uncharacterized protein</fullName>
    </submittedName>
</protein>
<gene>
    <name evidence="1" type="ORF">M404DRAFT_31476</name>
</gene>
<dbReference type="HOGENOM" id="CLU_1360915_0_0_1"/>
<accession>A0A0C3IN02</accession>
<evidence type="ECO:0000313" key="1">
    <source>
        <dbReference type="EMBL" id="KIN98307.1"/>
    </source>
</evidence>
<name>A0A0C3IN02_PISTI</name>
<dbReference type="InParanoid" id="A0A0C3IN02"/>
<sequence>MTFAFDTPASTTPPTALTISTSPPSLSLLDMIHALNTHHHEDTQSMDPNFIPPSTPSSFLLHASARSSLSSAVTSISHRKRKAKSIVMSESGLKHSQPPSAKVHAEEDCNSSIAAITSKLDNFMHVITAPLPLTPLPPITNPLVNATMDYINNMLQLSTDNQIDISDYFLSVTLDEVNIFLKHQELVKWIWVQHQLMKY</sequence>
<reference evidence="2" key="2">
    <citation type="submission" date="2015-01" db="EMBL/GenBank/DDBJ databases">
        <title>Evolutionary Origins and Diversification of the Mycorrhizal Mutualists.</title>
        <authorList>
            <consortium name="DOE Joint Genome Institute"/>
            <consortium name="Mycorrhizal Genomics Consortium"/>
            <person name="Kohler A."/>
            <person name="Kuo A."/>
            <person name="Nagy L.G."/>
            <person name="Floudas D."/>
            <person name="Copeland A."/>
            <person name="Barry K.W."/>
            <person name="Cichocki N."/>
            <person name="Veneault-Fourrey C."/>
            <person name="LaButti K."/>
            <person name="Lindquist E.A."/>
            <person name="Lipzen A."/>
            <person name="Lundell T."/>
            <person name="Morin E."/>
            <person name="Murat C."/>
            <person name="Riley R."/>
            <person name="Ohm R."/>
            <person name="Sun H."/>
            <person name="Tunlid A."/>
            <person name="Henrissat B."/>
            <person name="Grigoriev I.V."/>
            <person name="Hibbett D.S."/>
            <person name="Martin F."/>
        </authorList>
    </citation>
    <scope>NUCLEOTIDE SEQUENCE [LARGE SCALE GENOMIC DNA]</scope>
    <source>
        <strain evidence="2">Marx 270</strain>
    </source>
</reference>
<dbReference type="AlphaFoldDB" id="A0A0C3IN02"/>
<dbReference type="Proteomes" id="UP000054217">
    <property type="component" value="Unassembled WGS sequence"/>
</dbReference>